<protein>
    <submittedName>
        <fullName evidence="2">Isoquinoline 1-oxidoreductase</fullName>
        <ecNumber evidence="2">1.3.99.16</ecNumber>
    </submittedName>
</protein>
<dbReference type="PROSITE" id="PS51318">
    <property type="entry name" value="TAT"/>
    <property type="match status" value="1"/>
</dbReference>
<dbReference type="Pfam" id="PF20256">
    <property type="entry name" value="MoCoBD_2"/>
    <property type="match status" value="2"/>
</dbReference>
<comment type="caution">
    <text evidence="2">The sequence shown here is derived from an EMBL/GenBank/DDBJ whole genome shotgun (WGS) entry which is preliminary data.</text>
</comment>
<evidence type="ECO:0000313" key="3">
    <source>
        <dbReference type="Proteomes" id="UP000253919"/>
    </source>
</evidence>
<dbReference type="InterPro" id="IPR000674">
    <property type="entry name" value="Ald_Oxase/Xan_DH_a/b"/>
</dbReference>
<name>A0A369QDG9_9BACT</name>
<dbReference type="Pfam" id="PF02738">
    <property type="entry name" value="MoCoBD_1"/>
    <property type="match status" value="1"/>
</dbReference>
<dbReference type="Gene3D" id="3.90.1170.50">
    <property type="entry name" value="Aldehyde oxidase/xanthine dehydrogenase, a/b hammerhead"/>
    <property type="match status" value="2"/>
</dbReference>
<dbReference type="InterPro" id="IPR052516">
    <property type="entry name" value="N-heterocyclic_Hydroxylase"/>
</dbReference>
<dbReference type="OrthoDB" id="605889at2"/>
<dbReference type="Proteomes" id="UP000253919">
    <property type="component" value="Unassembled WGS sequence"/>
</dbReference>
<dbReference type="Gene3D" id="3.30.365.10">
    <property type="entry name" value="Aldehyde oxidase/xanthine dehydrogenase, molybdopterin binding domain"/>
    <property type="match status" value="4"/>
</dbReference>
<dbReference type="AlphaFoldDB" id="A0A369QDG9"/>
<dbReference type="SUPFAM" id="SSF56003">
    <property type="entry name" value="Molybdenum cofactor-binding domain"/>
    <property type="match status" value="2"/>
</dbReference>
<dbReference type="InterPro" id="IPR037165">
    <property type="entry name" value="AldOxase/xan_DH_Mopterin-bd_sf"/>
</dbReference>
<dbReference type="EC" id="1.3.99.16" evidence="2"/>
<accession>A0A369QDG9</accession>
<dbReference type="PANTHER" id="PTHR47495">
    <property type="entry name" value="ALDEHYDE DEHYDROGENASE"/>
    <property type="match status" value="1"/>
</dbReference>
<proteinExistence type="predicted"/>
<keyword evidence="2" id="KW-0560">Oxidoreductase</keyword>
<dbReference type="PIRSF" id="PIRSF036389">
    <property type="entry name" value="IOR_B"/>
    <property type="match status" value="1"/>
</dbReference>
<dbReference type="InterPro" id="IPR046867">
    <property type="entry name" value="AldOxase/xan_DH_MoCoBD2"/>
</dbReference>
<dbReference type="InterPro" id="IPR008274">
    <property type="entry name" value="AldOxase/xan_DH_MoCoBD1"/>
</dbReference>
<dbReference type="GO" id="GO:0047121">
    <property type="term" value="F:isoquinoline 1-oxidoreductase activity"/>
    <property type="evidence" value="ECO:0007669"/>
    <property type="project" value="UniProtKB-EC"/>
</dbReference>
<dbReference type="PANTHER" id="PTHR47495:SF1">
    <property type="entry name" value="BLL3820 PROTEIN"/>
    <property type="match status" value="1"/>
</dbReference>
<evidence type="ECO:0000313" key="2">
    <source>
        <dbReference type="EMBL" id="RDC62462.1"/>
    </source>
</evidence>
<dbReference type="RefSeq" id="WP_115371905.1">
    <property type="nucleotide sequence ID" value="NZ_QASA01000001.1"/>
</dbReference>
<dbReference type="EMBL" id="QASA01000001">
    <property type="protein sequence ID" value="RDC62462.1"/>
    <property type="molecule type" value="Genomic_DNA"/>
</dbReference>
<dbReference type="InterPro" id="IPR012368">
    <property type="entry name" value="OxRdtase_Mopterin-bd_su_IorB"/>
</dbReference>
<feature type="domain" description="Aldehyde oxidase/xanthine dehydrogenase a/b hammerhead" evidence="1">
    <location>
        <begin position="228"/>
        <end position="305"/>
    </location>
</feature>
<evidence type="ECO:0000259" key="1">
    <source>
        <dbReference type="SMART" id="SM01008"/>
    </source>
</evidence>
<dbReference type="InterPro" id="IPR006311">
    <property type="entry name" value="TAT_signal"/>
</dbReference>
<gene>
    <name evidence="2" type="ORF">AHMF7616_01056</name>
</gene>
<keyword evidence="3" id="KW-1185">Reference proteome</keyword>
<organism evidence="2 3">
    <name type="scientific">Adhaeribacter pallidiroseus</name>
    <dbReference type="NCBI Taxonomy" id="2072847"/>
    <lineage>
        <taxon>Bacteria</taxon>
        <taxon>Pseudomonadati</taxon>
        <taxon>Bacteroidota</taxon>
        <taxon>Cytophagia</taxon>
        <taxon>Cytophagales</taxon>
        <taxon>Hymenobacteraceae</taxon>
        <taxon>Adhaeribacter</taxon>
    </lineage>
</organism>
<dbReference type="SMART" id="SM01008">
    <property type="entry name" value="Ald_Xan_dh_C"/>
    <property type="match status" value="1"/>
</dbReference>
<reference evidence="2 3" key="1">
    <citation type="submission" date="2018-04" db="EMBL/GenBank/DDBJ databases">
        <title>Adhaeribacter sp. HMF7616 genome sequencing and assembly.</title>
        <authorList>
            <person name="Kang H."/>
            <person name="Kang J."/>
            <person name="Cha I."/>
            <person name="Kim H."/>
            <person name="Joh K."/>
        </authorList>
    </citation>
    <scope>NUCLEOTIDE SEQUENCE [LARGE SCALE GENOMIC DNA]</scope>
    <source>
        <strain evidence="2 3">HMF7616</strain>
    </source>
</reference>
<sequence>MEPREAEDRLYPAELPELLPAAPEVINRRKFIKWLGGGLAVALVMPPAALAASPKETAFTNAKLPESQIGAWLHISPDSMVSVFTGKVEVGQNIRTSLAQVVAEELRVPITAINMIMGDTDQVPYDAGTFGSRSTPAMGSQLRKAAVSARETLLTLAAQEWKVDKSTLQAANGKITHPASRQKISYGDVVKGKQLVQEIIPDLPATPVPEWKIAGTSVPKVNGRRFITGKHTYVSDMKLPGMLYGKILRPPSFGATLITVDVSKAQAINGVTVVHEKDFVGVAAPDLTAANKALAAIKAEWQTKPQPARAEIFDFLKKNASNAPEGGRNAGTSKGNITQGLSSADKTLKATYTVEYIAHAPMEPRAALAQWKKGKLTVWTGTQRPFGVQSDLAEEFNLPKEQVRVIMPDTGSAYGGKHSGEAASEAARLAKAAQKPVKLTWTRPEEFTWAYFRPAGVIEVSSGIKNDGTLTAWEFHNYNSGNSGIHTPYTVENQQIQFHPVESPLQQGSYRGLASTANIFALESQMNDLAQLANLDPLAFRLKNLKEPRLQAVLEAAAEAFGWGKAKPAPDHGFGLAGGTEKGGFTASCAEVVVDRTTGAVKVLRLVTAFECGAIINPAHLDQQIMGAMVQGLGGALFEAIDFENGKILNPTFAQYRVPRFKDVPAIQIVQINRPDLPSAGAGEAPIVGIAPAIRNAIADATGIKLKTLPLAPNGLSAHLKKS</sequence>